<feature type="compositionally biased region" description="Basic residues" evidence="1">
    <location>
        <begin position="154"/>
        <end position="174"/>
    </location>
</feature>
<gene>
    <name evidence="2" type="ORF">L207DRAFT_580931</name>
</gene>
<evidence type="ECO:0000256" key="1">
    <source>
        <dbReference type="SAM" id="MobiDB-lite"/>
    </source>
</evidence>
<evidence type="ECO:0000313" key="3">
    <source>
        <dbReference type="Proteomes" id="UP000235786"/>
    </source>
</evidence>
<keyword evidence="3" id="KW-1185">Reference proteome</keyword>
<protein>
    <submittedName>
        <fullName evidence="2">Uncharacterized protein</fullName>
    </submittedName>
</protein>
<reference evidence="2 3" key="1">
    <citation type="submission" date="2016-04" db="EMBL/GenBank/DDBJ databases">
        <title>A degradative enzymes factory behind the ericoid mycorrhizal symbiosis.</title>
        <authorList>
            <consortium name="DOE Joint Genome Institute"/>
            <person name="Martino E."/>
            <person name="Morin E."/>
            <person name="Grelet G."/>
            <person name="Kuo A."/>
            <person name="Kohler A."/>
            <person name="Daghino S."/>
            <person name="Barry K."/>
            <person name="Choi C."/>
            <person name="Cichocki N."/>
            <person name="Clum A."/>
            <person name="Copeland A."/>
            <person name="Hainaut M."/>
            <person name="Haridas S."/>
            <person name="Labutti K."/>
            <person name="Lindquist E."/>
            <person name="Lipzen A."/>
            <person name="Khouja H.-R."/>
            <person name="Murat C."/>
            <person name="Ohm R."/>
            <person name="Olson A."/>
            <person name="Spatafora J."/>
            <person name="Veneault-Fourrey C."/>
            <person name="Henrissat B."/>
            <person name="Grigoriev I."/>
            <person name="Martin F."/>
            <person name="Perotto S."/>
        </authorList>
    </citation>
    <scope>NUCLEOTIDE SEQUENCE [LARGE SCALE GENOMIC DNA]</scope>
    <source>
        <strain evidence="2 3">F</strain>
    </source>
</reference>
<organism evidence="2 3">
    <name type="scientific">Hyaloscypha variabilis (strain UAMH 11265 / GT02V1 / F)</name>
    <name type="common">Meliniomyces variabilis</name>
    <dbReference type="NCBI Taxonomy" id="1149755"/>
    <lineage>
        <taxon>Eukaryota</taxon>
        <taxon>Fungi</taxon>
        <taxon>Dikarya</taxon>
        <taxon>Ascomycota</taxon>
        <taxon>Pezizomycotina</taxon>
        <taxon>Leotiomycetes</taxon>
        <taxon>Helotiales</taxon>
        <taxon>Hyaloscyphaceae</taxon>
        <taxon>Hyaloscypha</taxon>
        <taxon>Hyaloscypha variabilis</taxon>
    </lineage>
</organism>
<feature type="compositionally biased region" description="Acidic residues" evidence="1">
    <location>
        <begin position="135"/>
        <end position="145"/>
    </location>
</feature>
<accession>A0A2J6RUR9</accession>
<proteinExistence type="predicted"/>
<feature type="region of interest" description="Disordered" evidence="1">
    <location>
        <begin position="127"/>
        <end position="174"/>
    </location>
</feature>
<dbReference type="Proteomes" id="UP000235786">
    <property type="component" value="Unassembled WGS sequence"/>
</dbReference>
<dbReference type="AlphaFoldDB" id="A0A2J6RUR9"/>
<dbReference type="OrthoDB" id="3562136at2759"/>
<name>A0A2J6RUR9_HYAVF</name>
<sequence>MGTCGHEECYISTPPTLQFMLEDFPLITPNETIDRSIPRCRLCDLIAASTRESAAVFPPPTYASPIEGLQNHIASAERLIAEGIQNEELEKTLPSMKQMLADEIKATELRMVEVWKEYWAIWGPGEGPEIPNEYPVEEEIQDVVEEPSKDTGGKKRKAPLKIKGRASGKKARKA</sequence>
<evidence type="ECO:0000313" key="2">
    <source>
        <dbReference type="EMBL" id="PMD42262.1"/>
    </source>
</evidence>
<dbReference type="EMBL" id="KZ613943">
    <property type="protein sequence ID" value="PMD42262.1"/>
    <property type="molecule type" value="Genomic_DNA"/>
</dbReference>